<dbReference type="EMBL" id="AQQW01000007">
    <property type="protein sequence ID" value="ETW12377.1"/>
    <property type="molecule type" value="Genomic_DNA"/>
</dbReference>
<protein>
    <submittedName>
        <fullName evidence="2">ABC transporter permease</fullName>
    </submittedName>
</protein>
<keyword evidence="1" id="KW-0812">Transmembrane</keyword>
<dbReference type="OrthoDB" id="7949130at2"/>
<dbReference type="AlphaFoldDB" id="W4HI36"/>
<dbReference type="RefSeq" id="WP_043844858.1">
    <property type="nucleotide sequence ID" value="NZ_AQQW01000007.1"/>
</dbReference>
<evidence type="ECO:0000256" key="1">
    <source>
        <dbReference type="SAM" id="Phobius"/>
    </source>
</evidence>
<dbReference type="Proteomes" id="UP000019063">
    <property type="component" value="Unassembled WGS sequence"/>
</dbReference>
<dbReference type="Pfam" id="PF06055">
    <property type="entry name" value="ExoD"/>
    <property type="match status" value="1"/>
</dbReference>
<name>W4HI36_9RHOB</name>
<feature type="transmembrane region" description="Helical" evidence="1">
    <location>
        <begin position="179"/>
        <end position="199"/>
    </location>
</feature>
<dbReference type="PANTHER" id="PTHR41795">
    <property type="entry name" value="EXOPOLYSACCHARIDE SYNTHESIS PROTEIN"/>
    <property type="match status" value="1"/>
</dbReference>
<evidence type="ECO:0000313" key="3">
    <source>
        <dbReference type="Proteomes" id="UP000019063"/>
    </source>
</evidence>
<dbReference type="InterPro" id="IPR010331">
    <property type="entry name" value="ExoD"/>
</dbReference>
<comment type="caution">
    <text evidence="2">The sequence shown here is derived from an EMBL/GenBank/DDBJ whole genome shotgun (WGS) entry which is preliminary data.</text>
</comment>
<proteinExistence type="predicted"/>
<reference evidence="2 3" key="1">
    <citation type="journal article" date="2014" name="Antonie Van Leeuwenhoek">
        <title>Roseivivax atlanticus sp. nov., isolated from surface seawater of the Atlantic Ocean.</title>
        <authorList>
            <person name="Li G."/>
            <person name="Lai Q."/>
            <person name="Liu X."/>
            <person name="Sun F."/>
            <person name="Shao Z."/>
        </authorList>
    </citation>
    <scope>NUCLEOTIDE SEQUENCE [LARGE SCALE GENOMIC DNA]</scope>
    <source>
        <strain evidence="2 3">22II-s10s</strain>
    </source>
</reference>
<gene>
    <name evidence="2" type="ORF">ATO8_12531</name>
</gene>
<organism evidence="2 3">
    <name type="scientific">Roseivivax marinus</name>
    <dbReference type="NCBI Taxonomy" id="1379903"/>
    <lineage>
        <taxon>Bacteria</taxon>
        <taxon>Pseudomonadati</taxon>
        <taxon>Pseudomonadota</taxon>
        <taxon>Alphaproteobacteria</taxon>
        <taxon>Rhodobacterales</taxon>
        <taxon>Roseobacteraceae</taxon>
        <taxon>Roseivivax</taxon>
    </lineage>
</organism>
<evidence type="ECO:0000313" key="2">
    <source>
        <dbReference type="EMBL" id="ETW12377.1"/>
    </source>
</evidence>
<sequence length="200" mass="21301">MSDTDGPPVTSLGELLTRIAPAEGETSVSVAEILDKIGDRSFPAAILVPALILVSPVSGIPGTPTIGACIIALIVAQALLGRDHLWLPGLLTRREIGAKRLSQGLSWLRKPAGWVDRHSRDRWTILTYPPFSTVSLLSILVVVMTWPLLELLPFFTSFGAGAVSLFAIGLMIRDGLYIIAGWITVAGVLAVATAIWQGIV</sequence>
<keyword evidence="3" id="KW-1185">Reference proteome</keyword>
<feature type="transmembrane region" description="Helical" evidence="1">
    <location>
        <begin position="152"/>
        <end position="172"/>
    </location>
</feature>
<accession>W4HI36</accession>
<dbReference type="PIRSF" id="PIRSF033239">
    <property type="entry name" value="ExoD"/>
    <property type="match status" value="1"/>
</dbReference>
<feature type="transmembrane region" description="Helical" evidence="1">
    <location>
        <begin position="125"/>
        <end position="146"/>
    </location>
</feature>
<dbReference type="eggNOG" id="COG3932">
    <property type="taxonomic scope" value="Bacteria"/>
</dbReference>
<keyword evidence="1" id="KW-0472">Membrane</keyword>
<keyword evidence="1" id="KW-1133">Transmembrane helix</keyword>
<dbReference type="STRING" id="1379903.ATO8_12531"/>
<dbReference type="PANTHER" id="PTHR41795:SF1">
    <property type="entry name" value="EXOPOLYSACCHARIDE SYNTHESIS PROTEIN"/>
    <property type="match status" value="1"/>
</dbReference>